<keyword evidence="1" id="KW-1133">Transmembrane helix</keyword>
<sequence>MSEEQEPPYEIPESELHPSMLVRVVLWTLGSLALLLGIIGVFLPGLPTTPFVLVAAACYARASEPFYRWLVANPTFGPLIIEWRRHHSIPYRIKVIAVTLMSLTICASIWTLSAMPWLQILLAVIGLSTSVWLWRVPSRDRPDIADRSGPRA</sequence>
<keyword evidence="3" id="KW-1185">Reference proteome</keyword>
<reference evidence="2 3" key="1">
    <citation type="journal article" date="2014" name="Syst. Appl. Microbiol.">
        <title>Complete genomes of freshwater sulfur oxidizers Sulfuricella denitrificans skB26 and Sulfuritalea hydrogenivorans sk43H: genetic insights into the sulfur oxidation pathway of betaproteobacteria.</title>
        <authorList>
            <person name="Watanabe T."/>
            <person name="Kojima H."/>
            <person name="Fukui M."/>
        </authorList>
    </citation>
    <scope>NUCLEOTIDE SEQUENCE [LARGE SCALE GENOMIC DNA]</scope>
    <source>
        <strain evidence="2">DSM22779</strain>
    </source>
</reference>
<dbReference type="PANTHER" id="PTHR35813">
    <property type="entry name" value="INNER MEMBRANE PROTEIN YBAN"/>
    <property type="match status" value="1"/>
</dbReference>
<keyword evidence="1" id="KW-0472">Membrane</keyword>
<dbReference type="STRING" id="1223802.SUTH_00598"/>
<dbReference type="Proteomes" id="UP000031637">
    <property type="component" value="Chromosome"/>
</dbReference>
<name>W0SBX9_9PROT</name>
<gene>
    <name evidence="2" type="ORF">SUTH_00598</name>
</gene>
<dbReference type="AlphaFoldDB" id="W0SBX9"/>
<dbReference type="HOGENOM" id="CLU_113299_2_2_4"/>
<dbReference type="InterPro" id="IPR007401">
    <property type="entry name" value="DUF454"/>
</dbReference>
<feature type="transmembrane region" description="Helical" evidence="1">
    <location>
        <begin position="91"/>
        <end position="110"/>
    </location>
</feature>
<proteinExistence type="predicted"/>
<protein>
    <recommendedName>
        <fullName evidence="4">DUF454 domain-containing protein</fullName>
    </recommendedName>
</protein>
<keyword evidence="1" id="KW-0812">Transmembrane</keyword>
<organism evidence="2 3">
    <name type="scientific">Sulfuritalea hydrogenivorans sk43H</name>
    <dbReference type="NCBI Taxonomy" id="1223802"/>
    <lineage>
        <taxon>Bacteria</taxon>
        <taxon>Pseudomonadati</taxon>
        <taxon>Pseudomonadota</taxon>
        <taxon>Betaproteobacteria</taxon>
        <taxon>Nitrosomonadales</taxon>
        <taxon>Sterolibacteriaceae</taxon>
        <taxon>Sulfuritalea</taxon>
    </lineage>
</organism>
<feature type="transmembrane region" description="Helical" evidence="1">
    <location>
        <begin position="116"/>
        <end position="134"/>
    </location>
</feature>
<evidence type="ECO:0000313" key="2">
    <source>
        <dbReference type="EMBL" id="BAO28412.1"/>
    </source>
</evidence>
<dbReference type="PANTHER" id="PTHR35813:SF1">
    <property type="entry name" value="INNER MEMBRANE PROTEIN YBAN"/>
    <property type="match status" value="1"/>
</dbReference>
<accession>W0SBX9</accession>
<evidence type="ECO:0008006" key="4">
    <source>
        <dbReference type="Google" id="ProtNLM"/>
    </source>
</evidence>
<evidence type="ECO:0000256" key="1">
    <source>
        <dbReference type="SAM" id="Phobius"/>
    </source>
</evidence>
<dbReference type="KEGG" id="shd:SUTH_00598"/>
<dbReference type="RefSeq" id="WP_070099321.1">
    <property type="nucleotide sequence ID" value="NZ_AP012547.1"/>
</dbReference>
<dbReference type="EMBL" id="AP012547">
    <property type="protein sequence ID" value="BAO28412.1"/>
    <property type="molecule type" value="Genomic_DNA"/>
</dbReference>
<evidence type="ECO:0000313" key="3">
    <source>
        <dbReference type="Proteomes" id="UP000031637"/>
    </source>
</evidence>
<feature type="transmembrane region" description="Helical" evidence="1">
    <location>
        <begin position="20"/>
        <end position="43"/>
    </location>
</feature>
<dbReference type="GO" id="GO:0005886">
    <property type="term" value="C:plasma membrane"/>
    <property type="evidence" value="ECO:0007669"/>
    <property type="project" value="TreeGrafter"/>
</dbReference>
<dbReference type="Pfam" id="PF04304">
    <property type="entry name" value="DUF454"/>
    <property type="match status" value="1"/>
</dbReference>